<protein>
    <submittedName>
        <fullName evidence="1">ABC transporter substrate-binding protein</fullName>
    </submittedName>
</protein>
<evidence type="ECO:0000313" key="1">
    <source>
        <dbReference type="EMBL" id="PTL96287.1"/>
    </source>
</evidence>
<dbReference type="InterPro" id="IPR027020">
    <property type="entry name" value="YnjB"/>
</dbReference>
<dbReference type="Gene3D" id="3.40.190.10">
    <property type="entry name" value="Periplasmic binding protein-like II"/>
    <property type="match status" value="2"/>
</dbReference>
<dbReference type="NCBIfam" id="NF008633">
    <property type="entry name" value="PRK11622.1"/>
    <property type="match status" value="1"/>
</dbReference>
<dbReference type="Proteomes" id="UP000241895">
    <property type="component" value="Unassembled WGS sequence"/>
</dbReference>
<comment type="caution">
    <text evidence="1">The sequence shown here is derived from an EMBL/GenBank/DDBJ whole genome shotgun (WGS) entry which is preliminary data.</text>
</comment>
<name>A0ABX5J0B6_9GAMM</name>
<dbReference type="PANTHER" id="PTHR42779">
    <property type="entry name" value="PROTEIN YNJB"/>
    <property type="match status" value="1"/>
</dbReference>
<proteinExistence type="predicted"/>
<accession>A0ABX5J0B6</accession>
<dbReference type="RefSeq" id="WP_108131367.1">
    <property type="nucleotide sequence ID" value="NZ_PXNS01000001.1"/>
</dbReference>
<sequence>MTTPFSCRRPLADLRLTWPPGGAFVLTALAALGLGSPAWAQDTSTPLNQPWQEIEQQARGQTVYFNAWGGDPNVNGYLDWVAGELEQRHDIDLVHVKLDDTAAAVSRVLAEKSAGNVDEGAIDLIWINGENFAAMKANDLLLGPFAQRLPNFALTSPDANPEMTTDFTVPTEGFESPWGKAQLTFYYDSERVEAPPTSMAALLDWTEQHPGRFTYPLVPDFHGSTFLKQALIALIDDPAVLARPVGEADAEAAMAPLWDYLDALHPHLWRQGRDFPASGPALRSLMGDGELSLAFTFNPAEPAAAVNNYQLPPSIRSYVLDGGTIGNVHFVTIPFNASHQAGAMVTANFLLSPEAQARKQRLDVWGDPSVLDLARLNEAERQALTPMDDQPARLAPQALQQTLPEPHPSWMEAVEAAWLERYGSR</sequence>
<dbReference type="EMBL" id="PXNS01000001">
    <property type="protein sequence ID" value="PTL96287.1"/>
    <property type="molecule type" value="Genomic_DNA"/>
</dbReference>
<organism evidence="1 2">
    <name type="scientific">Halomonas litopenaei</name>
    <dbReference type="NCBI Taxonomy" id="2109328"/>
    <lineage>
        <taxon>Bacteria</taxon>
        <taxon>Pseudomonadati</taxon>
        <taxon>Pseudomonadota</taxon>
        <taxon>Gammaproteobacteria</taxon>
        <taxon>Oceanospirillales</taxon>
        <taxon>Halomonadaceae</taxon>
        <taxon>Halomonas</taxon>
    </lineage>
</organism>
<dbReference type="SUPFAM" id="SSF53850">
    <property type="entry name" value="Periplasmic binding protein-like II"/>
    <property type="match status" value="1"/>
</dbReference>
<evidence type="ECO:0000313" key="2">
    <source>
        <dbReference type="Proteomes" id="UP000241895"/>
    </source>
</evidence>
<keyword evidence="2" id="KW-1185">Reference proteome</keyword>
<dbReference type="PANTHER" id="PTHR42779:SF1">
    <property type="entry name" value="PROTEIN YNJB"/>
    <property type="match status" value="1"/>
</dbReference>
<reference evidence="1 2" key="1">
    <citation type="submission" date="2018-03" db="EMBL/GenBank/DDBJ databases">
        <authorList>
            <person name="Zhou J."/>
            <person name="Li X."/>
            <person name="Xue M."/>
            <person name="Yin J."/>
        </authorList>
    </citation>
    <scope>NUCLEOTIDE SEQUENCE [LARGE SCALE GENOMIC DNA]</scope>
    <source>
        <strain evidence="1 2">SYSU ZJ2214</strain>
    </source>
</reference>
<gene>
    <name evidence="1" type="ORF">C6W88_02580</name>
</gene>
<dbReference type="PIRSF" id="PIRSF029172">
    <property type="entry name" value="UCP029172_ABC_sbc_YnjB"/>
    <property type="match status" value="1"/>
</dbReference>
<dbReference type="InterPro" id="IPR006059">
    <property type="entry name" value="SBP"/>
</dbReference>
<dbReference type="Pfam" id="PF13416">
    <property type="entry name" value="SBP_bac_8"/>
    <property type="match status" value="1"/>
</dbReference>